<dbReference type="Gene3D" id="3.40.50.300">
    <property type="entry name" value="P-loop containing nucleotide triphosphate hydrolases"/>
    <property type="match status" value="1"/>
</dbReference>
<dbReference type="PANTHER" id="PTHR36766">
    <property type="entry name" value="PLANT BROAD-SPECTRUM MILDEW RESISTANCE PROTEIN RPW8"/>
    <property type="match status" value="1"/>
</dbReference>
<dbReference type="InterPro" id="IPR002182">
    <property type="entry name" value="NB-ARC"/>
</dbReference>
<keyword evidence="3" id="KW-0677">Repeat</keyword>
<dbReference type="InterPro" id="IPR041118">
    <property type="entry name" value="Rx_N"/>
</dbReference>
<dbReference type="Pfam" id="PF00931">
    <property type="entry name" value="NB-ARC"/>
    <property type="match status" value="2"/>
</dbReference>
<dbReference type="GO" id="GO:0002758">
    <property type="term" value="P:innate immune response-activating signaling pathway"/>
    <property type="evidence" value="ECO:0007669"/>
    <property type="project" value="UniProtKB-ARBA"/>
</dbReference>
<dbReference type="OrthoDB" id="616692at2759"/>
<dbReference type="Pfam" id="PF25019">
    <property type="entry name" value="LRR_R13L1-DRL21"/>
    <property type="match status" value="1"/>
</dbReference>
<dbReference type="Gene3D" id="1.20.5.4130">
    <property type="match status" value="1"/>
</dbReference>
<sequence length="917" mass="103178">MIGTEAAVVSAAVSGILKILGNKLAPLLIKKYRYSAIVGVQSDLKELQDQVEEINYWLETVGDKAMGNTPSFNWLKKLKDVAYDVDDVVDEFQLKAEKNEAVGEGGVMSKYLFNKPKSFVFQCKAATKIRAIKKRFAAIVRQRTEFSLIASSLEVGCPGRPINMTTNEMPSLPIVNAATIIGRDQEKRQIISKLVENNDQERIKIVAIIGLGGSGKTTLAQLVFNDDSIIEKNFDIKLWVHVSQVFDVAKLIEKLFEDITDDVWTQDRVLWDKFMVHLESGTPESGILLTTRSKRIGEAVGSTNQFDLPFLSPGDSWQLFKQTLVMPAKGWDFDFDVIGKEIVKKCGGVPLAIKVLAGALRGKELMGEWQAMRDNSLLDIEGQDRDVSVSACLRLSYFHMPSHLKQCFTICSVFPKGRLIDKEQLIDQWIAHDMIAPAAGVDYMEYTGQKYFNSLVQMSFLQEVDECYGRVRCRMHDLVHDLAWSIVNDEISLVVPVEAIRPTKNYRYFSLVKRPEHHVPENIFEKARAIYVDKGDDIIFGKALKNAKHLRSITAESIYAAAVPPAIFQVKNLRYLKMSRLQCVALPETLSDIWSLQALHVTCCLSLELPKSIGKLQKMRTLNMSVELPEGIGKLKKLGVLNLERCRGLRAFPEGIGQLSRLWNLSIARVMNPDDAYKACLKQKTNLHRLRLYWGKTELGRGRGHMEDVNTEVEQAVFDGLEPPSEIKEIEIVGYGGEKRYALWMLKQAGGRAHFPFLMQITLSGFPNLRHLEGLVELPCLEKLTLRWMRSLESISGGPFPSLVSLVMQGMDRLGEVWMMTGRTLAGEEEQMQIGTRLSYLHIDGCPNLVVKPHLPSSREQLKLERSNKQLLQSPGQDKGSSSSSNYGPYYFSRLKKLELWKMAASSSSPPPQMIAS</sequence>
<feature type="domain" description="NB-ARC" evidence="7">
    <location>
        <begin position="260"/>
        <end position="324"/>
    </location>
</feature>
<evidence type="ECO:0000256" key="5">
    <source>
        <dbReference type="ARBA" id="ARBA00022821"/>
    </source>
</evidence>
<keyword evidence="12" id="KW-1185">Reference proteome</keyword>
<dbReference type="Pfam" id="PF23559">
    <property type="entry name" value="WHD_DRP"/>
    <property type="match status" value="1"/>
</dbReference>
<comment type="similarity">
    <text evidence="1">Belongs to the disease resistance NB-LRR family.</text>
</comment>
<dbReference type="GO" id="GO:0043531">
    <property type="term" value="F:ADP binding"/>
    <property type="evidence" value="ECO:0007669"/>
    <property type="project" value="InterPro"/>
</dbReference>
<evidence type="ECO:0000313" key="12">
    <source>
        <dbReference type="Proteomes" id="UP000324897"/>
    </source>
</evidence>
<feature type="domain" description="Disease resistance protein winged helix" evidence="9">
    <location>
        <begin position="413"/>
        <end position="483"/>
    </location>
</feature>
<organism evidence="11 12">
    <name type="scientific">Eragrostis curvula</name>
    <name type="common">weeping love grass</name>
    <dbReference type="NCBI Taxonomy" id="38414"/>
    <lineage>
        <taxon>Eukaryota</taxon>
        <taxon>Viridiplantae</taxon>
        <taxon>Streptophyta</taxon>
        <taxon>Embryophyta</taxon>
        <taxon>Tracheophyta</taxon>
        <taxon>Spermatophyta</taxon>
        <taxon>Magnoliopsida</taxon>
        <taxon>Liliopsida</taxon>
        <taxon>Poales</taxon>
        <taxon>Poaceae</taxon>
        <taxon>PACMAD clade</taxon>
        <taxon>Chloridoideae</taxon>
        <taxon>Eragrostideae</taxon>
        <taxon>Eragrostidinae</taxon>
        <taxon>Eragrostis</taxon>
    </lineage>
</organism>
<evidence type="ECO:0008006" key="13">
    <source>
        <dbReference type="Google" id="ProtNLM"/>
    </source>
</evidence>
<evidence type="ECO:0000256" key="2">
    <source>
        <dbReference type="ARBA" id="ARBA00022614"/>
    </source>
</evidence>
<dbReference type="PRINTS" id="PR00364">
    <property type="entry name" value="DISEASERSIST"/>
</dbReference>
<dbReference type="InterPro" id="IPR058922">
    <property type="entry name" value="WHD_DRP"/>
</dbReference>
<evidence type="ECO:0000313" key="11">
    <source>
        <dbReference type="EMBL" id="TVU31069.1"/>
    </source>
</evidence>
<comment type="caution">
    <text evidence="11">The sequence shown here is derived from an EMBL/GenBank/DDBJ whole genome shotgun (WGS) entry which is preliminary data.</text>
</comment>
<gene>
    <name evidence="11" type="ORF">EJB05_22736</name>
</gene>
<feature type="domain" description="R13L1/DRL21-like LRR repeat region" evidence="10">
    <location>
        <begin position="667"/>
        <end position="789"/>
    </location>
</feature>
<evidence type="ECO:0000256" key="6">
    <source>
        <dbReference type="ARBA" id="ARBA00022840"/>
    </source>
</evidence>
<name>A0A5J9V4N4_9POAL</name>
<evidence type="ECO:0000256" key="3">
    <source>
        <dbReference type="ARBA" id="ARBA00022737"/>
    </source>
</evidence>
<dbReference type="SUPFAM" id="SSF52058">
    <property type="entry name" value="L domain-like"/>
    <property type="match status" value="1"/>
</dbReference>
<dbReference type="Proteomes" id="UP000324897">
    <property type="component" value="Chromosome 1"/>
</dbReference>
<proteinExistence type="inferred from homology"/>
<keyword evidence="4" id="KW-0547">Nucleotide-binding</keyword>
<reference evidence="11 12" key="1">
    <citation type="journal article" date="2019" name="Sci. Rep.">
        <title>A high-quality genome of Eragrostis curvula grass provides insights into Poaceae evolution and supports new strategies to enhance forage quality.</title>
        <authorList>
            <person name="Carballo J."/>
            <person name="Santos B.A.C.M."/>
            <person name="Zappacosta D."/>
            <person name="Garbus I."/>
            <person name="Selva J.P."/>
            <person name="Gallo C.A."/>
            <person name="Diaz A."/>
            <person name="Albertini E."/>
            <person name="Caccamo M."/>
            <person name="Echenique V."/>
        </authorList>
    </citation>
    <scope>NUCLEOTIDE SEQUENCE [LARGE SCALE GENOMIC DNA]</scope>
    <source>
        <strain evidence="12">cv. Victoria</strain>
        <tissue evidence="11">Leaf</tissue>
    </source>
</reference>
<evidence type="ECO:0000259" key="7">
    <source>
        <dbReference type="Pfam" id="PF00931"/>
    </source>
</evidence>
<dbReference type="Pfam" id="PF18052">
    <property type="entry name" value="Rx_N"/>
    <property type="match status" value="1"/>
</dbReference>
<keyword evidence="5" id="KW-0611">Plant defense</keyword>
<evidence type="ECO:0000259" key="9">
    <source>
        <dbReference type="Pfam" id="PF23559"/>
    </source>
</evidence>
<dbReference type="GO" id="GO:0009626">
    <property type="term" value="P:plant-type hypersensitive response"/>
    <property type="evidence" value="ECO:0007669"/>
    <property type="project" value="UniProtKB-ARBA"/>
</dbReference>
<dbReference type="InterPro" id="IPR056789">
    <property type="entry name" value="LRR_R13L1-DRL21"/>
</dbReference>
<dbReference type="EMBL" id="RWGY01000011">
    <property type="protein sequence ID" value="TVU31069.1"/>
    <property type="molecule type" value="Genomic_DNA"/>
</dbReference>
<dbReference type="Gene3D" id="3.80.10.10">
    <property type="entry name" value="Ribonuclease Inhibitor"/>
    <property type="match status" value="1"/>
</dbReference>
<feature type="domain" description="NB-ARC" evidence="7">
    <location>
        <begin position="184"/>
        <end position="259"/>
    </location>
</feature>
<accession>A0A5J9V4N4</accession>
<dbReference type="InterPro" id="IPR027417">
    <property type="entry name" value="P-loop_NTPase"/>
</dbReference>
<keyword evidence="6" id="KW-0067">ATP-binding</keyword>
<dbReference type="PANTHER" id="PTHR36766:SF56">
    <property type="match status" value="1"/>
</dbReference>
<feature type="domain" description="Disease resistance N-terminal" evidence="8">
    <location>
        <begin position="17"/>
        <end position="105"/>
    </location>
</feature>
<dbReference type="InterPro" id="IPR032675">
    <property type="entry name" value="LRR_dom_sf"/>
</dbReference>
<keyword evidence="2" id="KW-0433">Leucine-rich repeat</keyword>
<dbReference type="GO" id="GO:0042742">
    <property type="term" value="P:defense response to bacterium"/>
    <property type="evidence" value="ECO:0007669"/>
    <property type="project" value="UniProtKB-ARBA"/>
</dbReference>
<dbReference type="AlphaFoldDB" id="A0A5J9V4N4"/>
<dbReference type="GO" id="GO:0005524">
    <property type="term" value="F:ATP binding"/>
    <property type="evidence" value="ECO:0007669"/>
    <property type="project" value="UniProtKB-KW"/>
</dbReference>
<evidence type="ECO:0000259" key="10">
    <source>
        <dbReference type="Pfam" id="PF25019"/>
    </source>
</evidence>
<dbReference type="Gene3D" id="1.10.10.10">
    <property type="entry name" value="Winged helix-like DNA-binding domain superfamily/Winged helix DNA-binding domain"/>
    <property type="match status" value="1"/>
</dbReference>
<dbReference type="InterPro" id="IPR042197">
    <property type="entry name" value="Apaf_helical"/>
</dbReference>
<protein>
    <recommendedName>
        <fullName evidence="13">NB-ARC domain-containing protein</fullName>
    </recommendedName>
</protein>
<feature type="non-terminal residue" evidence="11">
    <location>
        <position position="1"/>
    </location>
</feature>
<dbReference type="SUPFAM" id="SSF52540">
    <property type="entry name" value="P-loop containing nucleoside triphosphate hydrolases"/>
    <property type="match status" value="1"/>
</dbReference>
<dbReference type="Gramene" id="TVU31069">
    <property type="protein sequence ID" value="TVU31069"/>
    <property type="gene ID" value="EJB05_22736"/>
</dbReference>
<evidence type="ECO:0000256" key="4">
    <source>
        <dbReference type="ARBA" id="ARBA00022741"/>
    </source>
</evidence>
<dbReference type="FunFam" id="1.10.10.10:FF:000322">
    <property type="entry name" value="Probable disease resistance protein At1g63360"/>
    <property type="match status" value="1"/>
</dbReference>
<evidence type="ECO:0000259" key="8">
    <source>
        <dbReference type="Pfam" id="PF18052"/>
    </source>
</evidence>
<dbReference type="Gene3D" id="1.10.8.430">
    <property type="entry name" value="Helical domain of apoptotic protease-activating factors"/>
    <property type="match status" value="1"/>
</dbReference>
<evidence type="ECO:0000256" key="1">
    <source>
        <dbReference type="ARBA" id="ARBA00008894"/>
    </source>
</evidence>
<dbReference type="InterPro" id="IPR036388">
    <property type="entry name" value="WH-like_DNA-bd_sf"/>
</dbReference>